<dbReference type="InterPro" id="IPR036291">
    <property type="entry name" value="NAD(P)-bd_dom_sf"/>
</dbReference>
<protein>
    <recommendedName>
        <fullName evidence="5">Short-chain dehydrogenase</fullName>
    </recommendedName>
</protein>
<evidence type="ECO:0000256" key="2">
    <source>
        <dbReference type="RuleBase" id="RU000363"/>
    </source>
</evidence>
<proteinExistence type="inferred from homology"/>
<dbReference type="EMBL" id="MFAV01000001">
    <property type="protein sequence ID" value="OGD86957.1"/>
    <property type="molecule type" value="Genomic_DNA"/>
</dbReference>
<comment type="caution">
    <text evidence="3">The sequence shown here is derived from an EMBL/GenBank/DDBJ whole genome shotgun (WGS) entry which is preliminary data.</text>
</comment>
<dbReference type="SUPFAM" id="SSF51735">
    <property type="entry name" value="NAD(P)-binding Rossmann-fold domains"/>
    <property type="match status" value="1"/>
</dbReference>
<sequence length="285" mass="31314">MVKKVKKKTLSEKIAIVTGAGRGIGREISLGFAKAGAKLVIISRTKNELDRTAQEIKKIGQEVLAISADITKPAEVKKVIEKALNRFKKIDILVNNAGILGPIGPIEKNEEKKWEQTIQTNLLGTYYFLKAIIPIMKKQKSGKIINLSGGGSTSPRPFFSAYAASKAAIVRLTETVAEEVKKYNIQVNAIAPGPINTKLLYEVLDAGQEVAGDKEFEKAKLQKKTGGTPIEKAVQLAIFLASDASNDLTGRLISAIYDDWQNFTQKKISQIEKSDLYTLRRITKK</sequence>
<evidence type="ECO:0000313" key="4">
    <source>
        <dbReference type="Proteomes" id="UP000176628"/>
    </source>
</evidence>
<dbReference type="Proteomes" id="UP000176628">
    <property type="component" value="Unassembled WGS sequence"/>
</dbReference>
<evidence type="ECO:0000256" key="1">
    <source>
        <dbReference type="ARBA" id="ARBA00006484"/>
    </source>
</evidence>
<dbReference type="PANTHER" id="PTHR42760">
    <property type="entry name" value="SHORT-CHAIN DEHYDROGENASES/REDUCTASES FAMILY MEMBER"/>
    <property type="match status" value="1"/>
</dbReference>
<comment type="similarity">
    <text evidence="1 2">Belongs to the short-chain dehydrogenases/reductases (SDR) family.</text>
</comment>
<dbReference type="GO" id="GO:0016616">
    <property type="term" value="F:oxidoreductase activity, acting on the CH-OH group of donors, NAD or NADP as acceptor"/>
    <property type="evidence" value="ECO:0007669"/>
    <property type="project" value="TreeGrafter"/>
</dbReference>
<organism evidence="3 4">
    <name type="scientific">Candidatus Curtissbacteria bacterium RBG_16_39_7</name>
    <dbReference type="NCBI Taxonomy" id="1797707"/>
    <lineage>
        <taxon>Bacteria</taxon>
        <taxon>Candidatus Curtissiibacteriota</taxon>
    </lineage>
</organism>
<dbReference type="FunFam" id="3.40.50.720:FF:000084">
    <property type="entry name" value="Short-chain dehydrogenase reductase"/>
    <property type="match status" value="1"/>
</dbReference>
<accession>A0A1F5G536</accession>
<evidence type="ECO:0008006" key="5">
    <source>
        <dbReference type="Google" id="ProtNLM"/>
    </source>
</evidence>
<dbReference type="InterPro" id="IPR002347">
    <property type="entry name" value="SDR_fam"/>
</dbReference>
<dbReference type="PRINTS" id="PR00080">
    <property type="entry name" value="SDRFAMILY"/>
</dbReference>
<dbReference type="PRINTS" id="PR00081">
    <property type="entry name" value="GDHRDH"/>
</dbReference>
<name>A0A1F5G536_9BACT</name>
<dbReference type="AlphaFoldDB" id="A0A1F5G536"/>
<dbReference type="CDD" id="cd05233">
    <property type="entry name" value="SDR_c"/>
    <property type="match status" value="1"/>
</dbReference>
<dbReference type="Gene3D" id="3.40.50.720">
    <property type="entry name" value="NAD(P)-binding Rossmann-like Domain"/>
    <property type="match status" value="1"/>
</dbReference>
<reference evidence="3 4" key="1">
    <citation type="journal article" date="2016" name="Nat. Commun.">
        <title>Thousands of microbial genomes shed light on interconnected biogeochemical processes in an aquifer system.</title>
        <authorList>
            <person name="Anantharaman K."/>
            <person name="Brown C.T."/>
            <person name="Hug L.A."/>
            <person name="Sharon I."/>
            <person name="Castelle C.J."/>
            <person name="Probst A.J."/>
            <person name="Thomas B.C."/>
            <person name="Singh A."/>
            <person name="Wilkins M.J."/>
            <person name="Karaoz U."/>
            <person name="Brodie E.L."/>
            <person name="Williams K.H."/>
            <person name="Hubbard S.S."/>
            <person name="Banfield J.F."/>
        </authorList>
    </citation>
    <scope>NUCLEOTIDE SEQUENCE [LARGE SCALE GENOMIC DNA]</scope>
</reference>
<gene>
    <name evidence="3" type="ORF">A2Z23_01725</name>
</gene>
<evidence type="ECO:0000313" key="3">
    <source>
        <dbReference type="EMBL" id="OGD86957.1"/>
    </source>
</evidence>
<dbReference type="Pfam" id="PF00106">
    <property type="entry name" value="adh_short"/>
    <property type="match status" value="1"/>
</dbReference>